<dbReference type="InterPro" id="IPR036520">
    <property type="entry name" value="UPF0759_sf"/>
</dbReference>
<protein>
    <submittedName>
        <fullName evidence="2">DUF72 domain-containing protein</fullName>
    </submittedName>
</protein>
<gene>
    <name evidence="2" type="ORF">E0L93_12290</name>
</gene>
<dbReference type="PANTHER" id="PTHR30348">
    <property type="entry name" value="UNCHARACTERIZED PROTEIN YECE"/>
    <property type="match status" value="1"/>
</dbReference>
<accession>A0A4R1BET4</accession>
<proteinExistence type="predicted"/>
<evidence type="ECO:0000313" key="3">
    <source>
        <dbReference type="Proteomes" id="UP000295244"/>
    </source>
</evidence>
<dbReference type="SUPFAM" id="SSF117396">
    <property type="entry name" value="TM1631-like"/>
    <property type="match status" value="1"/>
</dbReference>
<feature type="region of interest" description="Disordered" evidence="1">
    <location>
        <begin position="1"/>
        <end position="26"/>
    </location>
</feature>
<name>A0A4R1BET4_9ACTN</name>
<dbReference type="RefSeq" id="WP_132692353.1">
    <property type="nucleotide sequence ID" value="NZ_SKBU01000023.1"/>
</dbReference>
<dbReference type="Gene3D" id="3.20.20.410">
    <property type="entry name" value="Protein of unknown function UPF0759"/>
    <property type="match status" value="1"/>
</dbReference>
<dbReference type="PANTHER" id="PTHR30348:SF4">
    <property type="entry name" value="DUF72 DOMAIN-CONTAINING PROTEIN"/>
    <property type="match status" value="1"/>
</dbReference>
<evidence type="ECO:0000313" key="2">
    <source>
        <dbReference type="EMBL" id="TCJ15597.1"/>
    </source>
</evidence>
<organism evidence="2 3">
    <name type="scientific">Rubrobacter taiwanensis</name>
    <dbReference type="NCBI Taxonomy" id="185139"/>
    <lineage>
        <taxon>Bacteria</taxon>
        <taxon>Bacillati</taxon>
        <taxon>Actinomycetota</taxon>
        <taxon>Rubrobacteria</taxon>
        <taxon>Rubrobacterales</taxon>
        <taxon>Rubrobacteraceae</taxon>
        <taxon>Rubrobacter</taxon>
    </lineage>
</organism>
<reference evidence="2 3" key="1">
    <citation type="submission" date="2019-03" db="EMBL/GenBank/DDBJ databases">
        <title>Whole genome sequence of a novel Rubrobacter taiwanensis strain, isolated from Yellowstone National Park.</title>
        <authorList>
            <person name="Freed S."/>
            <person name="Ramaley R.F."/>
            <person name="Kyndt J.A."/>
        </authorList>
    </citation>
    <scope>NUCLEOTIDE SEQUENCE [LARGE SCALE GENOMIC DNA]</scope>
    <source>
        <strain evidence="2 3">Yellowstone</strain>
    </source>
</reference>
<comment type="caution">
    <text evidence="2">The sequence shown here is derived from an EMBL/GenBank/DDBJ whole genome shotgun (WGS) entry which is preliminary data.</text>
</comment>
<sequence length="276" mass="31450">MIPDRGEMRGSGQERLFEGETTETVEPPEKGLYLGTSGWSYADWEGTLYPPGTPPVGRLAEYARHFATVEIDSTFYGTPRRSTVERWRATVPRGFLFAAKFPREVTHERELQDAGDPARAFVSTMAGLEDKLGPLLVQLPPGFRADNIGRLEDFLRGLPRGFRYAVEVRHRSWLKSGLPELLGELGAALVLVDSPGMPRQELATADFVYIRWLGDRREFPEGHTHPKRDRSQDLRWWSERVDRFLEEGRTVFAYANNHYENHSPSTIERFLGMRGG</sequence>
<keyword evidence="3" id="KW-1185">Reference proteome</keyword>
<dbReference type="OrthoDB" id="9780310at2"/>
<dbReference type="AlphaFoldDB" id="A0A4R1BET4"/>
<dbReference type="InterPro" id="IPR002763">
    <property type="entry name" value="DUF72"/>
</dbReference>
<evidence type="ECO:0000256" key="1">
    <source>
        <dbReference type="SAM" id="MobiDB-lite"/>
    </source>
</evidence>
<dbReference type="Pfam" id="PF01904">
    <property type="entry name" value="DUF72"/>
    <property type="match status" value="1"/>
</dbReference>
<dbReference type="EMBL" id="SKBU01000023">
    <property type="protein sequence ID" value="TCJ15597.1"/>
    <property type="molecule type" value="Genomic_DNA"/>
</dbReference>
<dbReference type="Proteomes" id="UP000295244">
    <property type="component" value="Unassembled WGS sequence"/>
</dbReference>